<evidence type="ECO:0000256" key="3">
    <source>
        <dbReference type="ARBA" id="ARBA00022989"/>
    </source>
</evidence>
<organism evidence="7 8">
    <name type="scientific">Hyaloscypha variabilis (strain UAMH 11265 / GT02V1 / F)</name>
    <name type="common">Meliniomyces variabilis</name>
    <dbReference type="NCBI Taxonomy" id="1149755"/>
    <lineage>
        <taxon>Eukaryota</taxon>
        <taxon>Fungi</taxon>
        <taxon>Dikarya</taxon>
        <taxon>Ascomycota</taxon>
        <taxon>Pezizomycotina</taxon>
        <taxon>Leotiomycetes</taxon>
        <taxon>Helotiales</taxon>
        <taxon>Hyaloscyphaceae</taxon>
        <taxon>Hyaloscypha</taxon>
        <taxon>Hyaloscypha variabilis</taxon>
    </lineage>
</organism>
<evidence type="ECO:0000256" key="1">
    <source>
        <dbReference type="ARBA" id="ARBA00004141"/>
    </source>
</evidence>
<evidence type="ECO:0000313" key="7">
    <source>
        <dbReference type="EMBL" id="PMD43576.1"/>
    </source>
</evidence>
<gene>
    <name evidence="7" type="ORF">L207DRAFT_300380</name>
</gene>
<dbReference type="GO" id="GO:0015179">
    <property type="term" value="F:L-amino acid transmembrane transporter activity"/>
    <property type="evidence" value="ECO:0007669"/>
    <property type="project" value="TreeGrafter"/>
</dbReference>
<reference evidence="7 8" key="1">
    <citation type="submission" date="2016-04" db="EMBL/GenBank/DDBJ databases">
        <title>A degradative enzymes factory behind the ericoid mycorrhizal symbiosis.</title>
        <authorList>
            <consortium name="DOE Joint Genome Institute"/>
            <person name="Martino E."/>
            <person name="Morin E."/>
            <person name="Grelet G."/>
            <person name="Kuo A."/>
            <person name="Kohler A."/>
            <person name="Daghino S."/>
            <person name="Barry K."/>
            <person name="Choi C."/>
            <person name="Cichocki N."/>
            <person name="Clum A."/>
            <person name="Copeland A."/>
            <person name="Hainaut M."/>
            <person name="Haridas S."/>
            <person name="Labutti K."/>
            <person name="Lindquist E."/>
            <person name="Lipzen A."/>
            <person name="Khouja H.-R."/>
            <person name="Murat C."/>
            <person name="Ohm R."/>
            <person name="Olson A."/>
            <person name="Spatafora J."/>
            <person name="Veneault-Fourrey C."/>
            <person name="Henrissat B."/>
            <person name="Grigoriev I."/>
            <person name="Martin F."/>
            <person name="Perotto S."/>
        </authorList>
    </citation>
    <scope>NUCLEOTIDE SEQUENCE [LARGE SCALE GENOMIC DNA]</scope>
    <source>
        <strain evidence="7 8">F</strain>
    </source>
</reference>
<evidence type="ECO:0008006" key="9">
    <source>
        <dbReference type="Google" id="ProtNLM"/>
    </source>
</evidence>
<dbReference type="Gene3D" id="1.20.1740.10">
    <property type="entry name" value="Amino acid/polyamine transporter I"/>
    <property type="match status" value="1"/>
</dbReference>
<dbReference type="PANTHER" id="PTHR11785">
    <property type="entry name" value="AMINO ACID TRANSPORTER"/>
    <property type="match status" value="1"/>
</dbReference>
<sequence>MASVRRADHSPGGSTSPNQNSTRESNIGRRRSSVGSNDEQAIEAHELSAMNGTAGSSRLRRRERISQEESIGHEGPPASLTDRISQDSGSQVTAHAGLRNSYRDIPRPLNWQDVAALIINKMVGTGIYTTPPAVLLMTRSKAEALGLWIVGLGYSLIAMTIYLEFARRLPHTGGELIYLDETLPRPRLLIYTIYTFYLVFIYNTSTNSMEFAEQVLTCTAGDTLNPNENLQALRFIAVVALSFFCLLHYFSGRVGRDLNQVLAFIKIIMLLIFFIAGCVRAAHHFTPDWKRNPNQDVSSSATAFLYILFSFSGWENATYVGGEVKDHATLRKGFITAVLLVGSFYFLINLVFLLAVPYTAVNLVTDYVALFFGGGYKARLTWAILIAFSSAGSLIADIYTSARVKQVMGMSNILPWSRIWRANSPPRVDDYGNVIALPTPQGGLILHWVSSVIFIIVTCRITSISEAIEFPGTLQSYGAGWIGIFISIGFPFLFLRPESPIFRPITLFGKTIRFTPREIPPPIRDRSRLPSVGEHIRHSHHFEPTQSRWVRILGKTYWFFAFAYLVLNAWIVIVPLVPPYTNGNGNKLQVQGWWYIVIVACVYLCAILYYLATFSRAPVRTLARRASHNQIVEAVRQRPDRQPSIMNIAGVHPEIIEDEYNDPQYGNRRSIQVVVDSQVESSRLYFLFGGSDPNHTGTLGISDLWDRVVARRGPREGT</sequence>
<accession>A0A2J6RYI4</accession>
<feature type="transmembrane region" description="Helical" evidence="6">
    <location>
        <begin position="186"/>
        <end position="203"/>
    </location>
</feature>
<evidence type="ECO:0000256" key="2">
    <source>
        <dbReference type="ARBA" id="ARBA00022692"/>
    </source>
</evidence>
<feature type="transmembrane region" description="Helical" evidence="6">
    <location>
        <begin position="334"/>
        <end position="360"/>
    </location>
</feature>
<proteinExistence type="predicted"/>
<feature type="region of interest" description="Disordered" evidence="5">
    <location>
        <begin position="1"/>
        <end position="89"/>
    </location>
</feature>
<dbReference type="STRING" id="1149755.A0A2J6RYI4"/>
<dbReference type="OrthoDB" id="5982228at2759"/>
<dbReference type="PANTHER" id="PTHR11785:SF382">
    <property type="entry name" value="LOW-AFFINITY METHIONINE PERMEASE"/>
    <property type="match status" value="1"/>
</dbReference>
<keyword evidence="8" id="KW-1185">Reference proteome</keyword>
<feature type="transmembrane region" description="Helical" evidence="6">
    <location>
        <begin position="477"/>
        <end position="495"/>
    </location>
</feature>
<feature type="transmembrane region" description="Helical" evidence="6">
    <location>
        <begin position="445"/>
        <end position="465"/>
    </location>
</feature>
<dbReference type="Proteomes" id="UP000235786">
    <property type="component" value="Unassembled WGS sequence"/>
</dbReference>
<evidence type="ECO:0000313" key="8">
    <source>
        <dbReference type="Proteomes" id="UP000235786"/>
    </source>
</evidence>
<feature type="transmembrane region" description="Helical" evidence="6">
    <location>
        <begin position="592"/>
        <end position="612"/>
    </location>
</feature>
<dbReference type="EMBL" id="KZ613942">
    <property type="protein sequence ID" value="PMD43576.1"/>
    <property type="molecule type" value="Genomic_DNA"/>
</dbReference>
<feature type="transmembrane region" description="Helical" evidence="6">
    <location>
        <begin position="262"/>
        <end position="283"/>
    </location>
</feature>
<feature type="compositionally biased region" description="Polar residues" evidence="5">
    <location>
        <begin position="12"/>
        <end position="25"/>
    </location>
</feature>
<feature type="transmembrane region" description="Helical" evidence="6">
    <location>
        <begin position="145"/>
        <end position="165"/>
    </location>
</feature>
<evidence type="ECO:0000256" key="4">
    <source>
        <dbReference type="ARBA" id="ARBA00023136"/>
    </source>
</evidence>
<feature type="transmembrane region" description="Helical" evidence="6">
    <location>
        <begin position="380"/>
        <end position="400"/>
    </location>
</feature>
<dbReference type="GO" id="GO:0016020">
    <property type="term" value="C:membrane"/>
    <property type="evidence" value="ECO:0007669"/>
    <property type="project" value="UniProtKB-SubCell"/>
</dbReference>
<feature type="transmembrane region" description="Helical" evidence="6">
    <location>
        <begin position="232"/>
        <end position="250"/>
    </location>
</feature>
<evidence type="ECO:0000256" key="6">
    <source>
        <dbReference type="SAM" id="Phobius"/>
    </source>
</evidence>
<feature type="transmembrane region" description="Helical" evidence="6">
    <location>
        <begin position="303"/>
        <end position="322"/>
    </location>
</feature>
<dbReference type="AlphaFoldDB" id="A0A2J6RYI4"/>
<keyword evidence="3 6" id="KW-1133">Transmembrane helix</keyword>
<name>A0A2J6RYI4_HYAVF</name>
<feature type="transmembrane region" description="Helical" evidence="6">
    <location>
        <begin position="557"/>
        <end position="580"/>
    </location>
</feature>
<protein>
    <recommendedName>
        <fullName evidence="9">Amino acid transporter</fullName>
    </recommendedName>
</protein>
<keyword evidence="2 6" id="KW-0812">Transmembrane</keyword>
<dbReference type="InterPro" id="IPR002293">
    <property type="entry name" value="AA/rel_permease1"/>
</dbReference>
<evidence type="ECO:0000256" key="5">
    <source>
        <dbReference type="SAM" id="MobiDB-lite"/>
    </source>
</evidence>
<dbReference type="InterPro" id="IPR050598">
    <property type="entry name" value="AminoAcid_Transporter"/>
</dbReference>
<comment type="subcellular location">
    <subcellularLocation>
        <location evidence="1">Membrane</location>
        <topology evidence="1">Multi-pass membrane protein</topology>
    </subcellularLocation>
</comment>
<keyword evidence="4 6" id="KW-0472">Membrane</keyword>
<dbReference type="Pfam" id="PF13520">
    <property type="entry name" value="AA_permease_2"/>
    <property type="match status" value="1"/>
</dbReference>